<accession>A0A7L9FGN8</accession>
<dbReference type="RefSeq" id="WP_192818077.1">
    <property type="nucleotide sequence ID" value="NZ_CP062310.1"/>
</dbReference>
<protein>
    <submittedName>
        <fullName evidence="1">Uncharacterized protein</fullName>
    </submittedName>
</protein>
<dbReference type="GeneID" id="59149183"/>
<sequence length="129" mass="14299">MGDVLRVEFRKFGKVVSEAEVRRDLVPLNFETIRKTGKIVTTVTNRDEYIVVNFPARLVNEGSLYTSFKAGDLLIAPAASSLVVVLKAFSESRWRMFKAGEVKSGLEALRSMKTGESITIAVTEVEQSV</sequence>
<reference evidence="1 2" key="1">
    <citation type="submission" date="2020-10" db="EMBL/GenBank/DDBJ databases">
        <title>Thermofilum lucidum 3507LT sp. nov. a novel member of Thermofilaceae family isolated from Chile hot spring, and proposal of description order Thermofilales.</title>
        <authorList>
            <person name="Zayulina K.S."/>
            <person name="Elcheninov A.G."/>
            <person name="Toshchakov S.V."/>
            <person name="Kublanov I.V."/>
        </authorList>
    </citation>
    <scope>NUCLEOTIDE SEQUENCE [LARGE SCALE GENOMIC DNA]</scope>
    <source>
        <strain evidence="1 2">3507LT</strain>
    </source>
</reference>
<evidence type="ECO:0000313" key="2">
    <source>
        <dbReference type="Proteomes" id="UP000594121"/>
    </source>
</evidence>
<organism evidence="1 2">
    <name type="scientific">Infirmifilum lucidum</name>
    <dbReference type="NCBI Taxonomy" id="2776706"/>
    <lineage>
        <taxon>Archaea</taxon>
        <taxon>Thermoproteota</taxon>
        <taxon>Thermoprotei</taxon>
        <taxon>Thermofilales</taxon>
        <taxon>Thermofilaceae</taxon>
        <taxon>Infirmifilum</taxon>
    </lineage>
</organism>
<keyword evidence="2" id="KW-1185">Reference proteome</keyword>
<dbReference type="EMBL" id="CP062310">
    <property type="protein sequence ID" value="QOJ78104.1"/>
    <property type="molecule type" value="Genomic_DNA"/>
</dbReference>
<dbReference type="KEGG" id="thel:IG193_04765"/>
<gene>
    <name evidence="1" type="ORF">IG193_04765</name>
</gene>
<dbReference type="Gene3D" id="2.40.100.20">
    <property type="match status" value="1"/>
</dbReference>
<dbReference type="AlphaFoldDB" id="A0A7L9FGN8"/>
<dbReference type="Proteomes" id="UP000594121">
    <property type="component" value="Chromosome"/>
</dbReference>
<proteinExistence type="predicted"/>
<dbReference type="InParanoid" id="A0A7L9FGN8"/>
<evidence type="ECO:0000313" key="1">
    <source>
        <dbReference type="EMBL" id="QOJ78104.1"/>
    </source>
</evidence>
<name>A0A7L9FGN8_9CREN</name>